<evidence type="ECO:0000313" key="3">
    <source>
        <dbReference type="Proteomes" id="UP000001978"/>
    </source>
</evidence>
<dbReference type="EMBL" id="AM180355">
    <property type="protein sequence ID" value="CCA62848.1"/>
    <property type="molecule type" value="Genomic_DNA"/>
</dbReference>
<accession>F3Y644</accession>
<evidence type="ECO:0000256" key="1">
    <source>
        <dbReference type="SAM" id="Phobius"/>
    </source>
</evidence>
<protein>
    <submittedName>
        <fullName evidence="2">Uncharacterized protein</fullName>
    </submittedName>
</protein>
<reference key="2">
    <citation type="submission" date="2006-06" db="EMBL/GenBank/DDBJ databases">
        <title>Reannotation of the genome sequence of Clostridium difficile strain 630.</title>
        <authorList>
            <person name="Monot M."/>
            <person name="Boursaux-Eude C."/>
            <person name="Thibonnier M."/>
            <person name="Vallenet D."/>
            <person name="Moszer I."/>
            <person name="Medigue C."/>
            <person name="Martin-Verstraete I.and.Dupuy.B."/>
        </authorList>
    </citation>
    <scope>NUCLEOTIDE SEQUENCE</scope>
    <source>
        <strain>630</strain>
    </source>
</reference>
<proteinExistence type="predicted"/>
<dbReference type="AlphaFoldDB" id="F3Y644"/>
<feature type="transmembrane region" description="Helical" evidence="1">
    <location>
        <begin position="6"/>
        <end position="23"/>
    </location>
</feature>
<dbReference type="Proteomes" id="UP000001978">
    <property type="component" value="Chromosome"/>
</dbReference>
<evidence type="ECO:0000313" key="2">
    <source>
        <dbReference type="EMBL" id="CCA62848.1"/>
    </source>
</evidence>
<keyword evidence="1" id="KW-0472">Membrane</keyword>
<keyword evidence="1" id="KW-0812">Transmembrane</keyword>
<sequence length="50" mass="5837">MFEIRHIVLSFLSFISITFFNKIDKTKVKNLIDNETNDTISSDIIVIAYK</sequence>
<keyword evidence="1" id="KW-1133">Transmembrane helix</keyword>
<gene>
    <name evidence="2" type="ordered locus">CD630_20431</name>
</gene>
<name>F3Y644_CLOD6</name>
<organism evidence="2 3">
    <name type="scientific">Clostridioides difficile (strain 630)</name>
    <name type="common">Peptoclostridium difficile</name>
    <dbReference type="NCBI Taxonomy" id="272563"/>
    <lineage>
        <taxon>Bacteria</taxon>
        <taxon>Bacillati</taxon>
        <taxon>Bacillota</taxon>
        <taxon>Clostridia</taxon>
        <taxon>Peptostreptococcales</taxon>
        <taxon>Peptostreptococcaceae</taxon>
        <taxon>Clostridioides</taxon>
    </lineage>
</organism>
<dbReference type="EnsemblBacteria" id="CCA62848">
    <property type="protein sequence ID" value="CCA62848"/>
    <property type="gene ID" value="CD630_20431"/>
</dbReference>
<reference evidence="2 3" key="1">
    <citation type="journal article" date="2006" name="Nat. Genet.">
        <title>The multidrug-resistant human pathogen Clostridium difficile has a highly mobile, mosaic genome.</title>
        <authorList>
            <person name="Sebaihia M."/>
            <person name="Wren B.W."/>
            <person name="Mullany P."/>
            <person name="Fairweather N.F."/>
            <person name="Minton N."/>
            <person name="Stabler R."/>
            <person name="Thomson N.R."/>
            <person name="Roberts A.P."/>
            <person name="Cerdeno-Tarraga A.M."/>
            <person name="Wang H."/>
            <person name="Holden M.T.G."/>
            <person name="Wright A."/>
            <person name="Churcher C."/>
            <person name="Quail M.A."/>
            <person name="Baker S."/>
            <person name="Bason N."/>
            <person name="Brooks K."/>
            <person name="Chillingworth T."/>
            <person name="Cronin A."/>
            <person name="Davis P."/>
            <person name="Dowd L."/>
            <person name="Fraser A."/>
            <person name="Feltwell T."/>
            <person name="Hance Z."/>
            <person name="Holroyd S."/>
            <person name="Jagels K."/>
            <person name="Moule S."/>
            <person name="Mungall K."/>
            <person name="Price C."/>
            <person name="Rabbinowitsch R."/>
            <person name="Sharp S."/>
            <person name="Simmonds M."/>
            <person name="Steven K."/>
            <person name="Unwin L."/>
            <person name="Whithead S."/>
            <person name="Dupuy B."/>
            <person name="Dougan G."/>
            <person name="Barrell B.and.Parkhill.J."/>
        </authorList>
    </citation>
    <scope>NUCLEOTIDE SEQUENCE [LARGE SCALE GENOMIC DNA]</scope>
    <source>
        <strain evidence="2 3">630</strain>
    </source>
</reference>
<dbReference type="KEGG" id="cdf:CD630_20431"/>